<keyword evidence="2" id="KW-1185">Reference proteome</keyword>
<protein>
    <submittedName>
        <fullName evidence="1">Type I-E CRISPR-associated protein Cse2/CasB</fullName>
    </submittedName>
</protein>
<dbReference type="Pfam" id="PF09485">
    <property type="entry name" value="CRISPR_Cse2"/>
    <property type="match status" value="1"/>
</dbReference>
<dbReference type="EMBL" id="JAHCQH010000022">
    <property type="protein sequence ID" value="MBS9478976.1"/>
    <property type="molecule type" value="Genomic_DNA"/>
</dbReference>
<gene>
    <name evidence="1" type="ORF">KIP89_17850</name>
</gene>
<dbReference type="Gene3D" id="1.10.520.40">
    <property type="entry name" value="CRISPR-associated protein Cse2"/>
    <property type="match status" value="1"/>
</dbReference>
<dbReference type="Proteomes" id="UP001166585">
    <property type="component" value="Unassembled WGS sequence"/>
</dbReference>
<evidence type="ECO:0000313" key="1">
    <source>
        <dbReference type="EMBL" id="MBS9478976.1"/>
    </source>
</evidence>
<organism evidence="1 2">
    <name type="scientific">Ancylobacter radicis</name>
    <dbReference type="NCBI Taxonomy" id="2836179"/>
    <lineage>
        <taxon>Bacteria</taxon>
        <taxon>Pseudomonadati</taxon>
        <taxon>Pseudomonadota</taxon>
        <taxon>Alphaproteobacteria</taxon>
        <taxon>Hyphomicrobiales</taxon>
        <taxon>Xanthobacteraceae</taxon>
        <taxon>Ancylobacter</taxon>
    </lineage>
</organism>
<dbReference type="InterPro" id="IPR038287">
    <property type="entry name" value="Cse2_sf"/>
</dbReference>
<dbReference type="RefSeq" id="WP_213756954.1">
    <property type="nucleotide sequence ID" value="NZ_JAHCQH010000022.1"/>
</dbReference>
<proteinExistence type="predicted"/>
<reference evidence="1" key="1">
    <citation type="submission" date="2021-05" db="EMBL/GenBank/DDBJ databases">
        <authorList>
            <person name="Sun Q."/>
            <person name="Inoue M."/>
        </authorList>
    </citation>
    <scope>NUCLEOTIDE SEQUENCE</scope>
    <source>
        <strain evidence="1">VKM B-3255</strain>
    </source>
</reference>
<dbReference type="InterPro" id="IPR013382">
    <property type="entry name" value="CRISPR-assoc_prot_Cse2"/>
</dbReference>
<sequence>MADDSDAIARIALGIAGALGATDPGEKAQARRMDEQGAPLFWRQVARLGISPSQEQLWLRFTRMVALLTPASATESIHQSGRRLGAVLADGGDAGADLRASSRPFLSEQRLARLLASRDEARLEALERAIRMVGRSRPRLDVVSLARTVMSAESNALARDYYARIDRSPAREVEHA</sequence>
<evidence type="ECO:0000313" key="2">
    <source>
        <dbReference type="Proteomes" id="UP001166585"/>
    </source>
</evidence>
<comment type="caution">
    <text evidence="1">The sequence shown here is derived from an EMBL/GenBank/DDBJ whole genome shotgun (WGS) entry which is preliminary data.</text>
</comment>
<name>A0ABS5RBE5_9HYPH</name>
<accession>A0ABS5RBE5</accession>